<dbReference type="GeneID" id="34527094"/>
<evidence type="ECO:0000256" key="1">
    <source>
        <dbReference type="SAM" id="MobiDB-lite"/>
    </source>
</evidence>
<accession>J7S984</accession>
<reference evidence="3" key="2">
    <citation type="submission" date="2012-08" db="EMBL/GenBank/DDBJ databases">
        <title>Genome sequence of Kazachstania naganishii.</title>
        <authorList>
            <person name="Gordon J.L."/>
            <person name="Armisen D."/>
            <person name="Proux-Wera E."/>
            <person name="OhEigeartaigh S.S."/>
            <person name="Byrne K.P."/>
            <person name="Wolfe K.H."/>
        </authorList>
    </citation>
    <scope>NUCLEOTIDE SEQUENCE [LARGE SCALE GENOMIC DNA]</scope>
    <source>
        <strain evidence="3">ATCC MYA-139 / BCRC 22969 / CBS 8797 / CCRC 22969 / KCTC 17520 / NBRC 10181 / NCYC 3082</strain>
    </source>
</reference>
<dbReference type="KEGG" id="kng:KNAG_0G03140"/>
<dbReference type="HOGENOM" id="CLU_2638411_0_0_1"/>
<dbReference type="EMBL" id="HE978320">
    <property type="protein sequence ID" value="CCK71371.1"/>
    <property type="molecule type" value="Genomic_DNA"/>
</dbReference>
<dbReference type="OrthoDB" id="4066296at2759"/>
<keyword evidence="3" id="KW-1185">Reference proteome</keyword>
<feature type="compositionally biased region" description="Basic and acidic residues" evidence="1">
    <location>
        <begin position="1"/>
        <end position="11"/>
    </location>
</feature>
<gene>
    <name evidence="2" type="primary">KNAG0G03140</name>
    <name evidence="2" type="ordered locus">KNAG_0G03140</name>
</gene>
<dbReference type="Proteomes" id="UP000006310">
    <property type="component" value="Chromosome 7"/>
</dbReference>
<sequence length="77" mass="8485">MAADTHSEDSSKAASLKDVPLDKAQEGKPANKTVTIFELTSEIEQALKGIEEKMSQNEKDFLGSITQIETQLEQFKS</sequence>
<name>J7S984_HUIN7</name>
<organism evidence="2 3">
    <name type="scientific">Huiozyma naganishii (strain ATCC MYA-139 / BCRC 22969 / CBS 8797 / KCTC 17520 / NBRC 10181 / NCYC 3082 / Yp74L-3)</name>
    <name type="common">Yeast</name>
    <name type="synonym">Kazachstania naganishii</name>
    <dbReference type="NCBI Taxonomy" id="1071383"/>
    <lineage>
        <taxon>Eukaryota</taxon>
        <taxon>Fungi</taxon>
        <taxon>Dikarya</taxon>
        <taxon>Ascomycota</taxon>
        <taxon>Saccharomycotina</taxon>
        <taxon>Saccharomycetes</taxon>
        <taxon>Saccharomycetales</taxon>
        <taxon>Saccharomycetaceae</taxon>
        <taxon>Huiozyma</taxon>
    </lineage>
</organism>
<dbReference type="RefSeq" id="XP_022465616.1">
    <property type="nucleotide sequence ID" value="XM_022609195.1"/>
</dbReference>
<evidence type="ECO:0000313" key="3">
    <source>
        <dbReference type="Proteomes" id="UP000006310"/>
    </source>
</evidence>
<evidence type="ECO:0000313" key="2">
    <source>
        <dbReference type="EMBL" id="CCK71371.1"/>
    </source>
</evidence>
<feature type="region of interest" description="Disordered" evidence="1">
    <location>
        <begin position="1"/>
        <end position="27"/>
    </location>
</feature>
<dbReference type="AlphaFoldDB" id="J7S984"/>
<protein>
    <submittedName>
        <fullName evidence="2">Uncharacterized protein</fullName>
    </submittedName>
</protein>
<reference evidence="2 3" key="1">
    <citation type="journal article" date="2011" name="Proc. Natl. Acad. Sci. U.S.A.">
        <title>Evolutionary erosion of yeast sex chromosomes by mating-type switching accidents.</title>
        <authorList>
            <person name="Gordon J.L."/>
            <person name="Armisen D."/>
            <person name="Proux-Wera E."/>
            <person name="Oheigeartaigh S.S."/>
            <person name="Byrne K.P."/>
            <person name="Wolfe K.H."/>
        </authorList>
    </citation>
    <scope>NUCLEOTIDE SEQUENCE [LARGE SCALE GENOMIC DNA]</scope>
    <source>
        <strain evidence="3">ATCC MYA-139 / BCRC 22969 / CBS 8797 / CCRC 22969 / KCTC 17520 / NBRC 10181 / NCYC 3082</strain>
    </source>
</reference>
<proteinExistence type="predicted"/>